<sequence>MSNRADKPCARLALAYSGQTIERITKSVCAPIHGHSPARHL</sequence>
<reference evidence="1 2" key="1">
    <citation type="journal article" date="2013" name="PLoS Genet.">
        <title>The genome and development-dependent transcriptomes of Pyronema confluens: a window into fungal evolution.</title>
        <authorList>
            <person name="Traeger S."/>
            <person name="Altegoer F."/>
            <person name="Freitag M."/>
            <person name="Gabaldon T."/>
            <person name="Kempken F."/>
            <person name="Kumar A."/>
            <person name="Marcet-Houben M."/>
            <person name="Poggeler S."/>
            <person name="Stajich J.E."/>
            <person name="Nowrousian M."/>
        </authorList>
    </citation>
    <scope>NUCLEOTIDE SEQUENCE [LARGE SCALE GENOMIC DNA]</scope>
    <source>
        <strain evidence="2">CBS 100304</strain>
        <tissue evidence="1">Vegetative mycelium</tissue>
    </source>
</reference>
<dbReference type="AlphaFoldDB" id="U4LDY0"/>
<name>U4LDY0_PYROM</name>
<evidence type="ECO:0000313" key="1">
    <source>
        <dbReference type="EMBL" id="CCX12946.1"/>
    </source>
</evidence>
<organism evidence="1 2">
    <name type="scientific">Pyronema omphalodes (strain CBS 100304)</name>
    <name type="common">Pyronema confluens</name>
    <dbReference type="NCBI Taxonomy" id="1076935"/>
    <lineage>
        <taxon>Eukaryota</taxon>
        <taxon>Fungi</taxon>
        <taxon>Dikarya</taxon>
        <taxon>Ascomycota</taxon>
        <taxon>Pezizomycotina</taxon>
        <taxon>Pezizomycetes</taxon>
        <taxon>Pezizales</taxon>
        <taxon>Pyronemataceae</taxon>
        <taxon>Pyronema</taxon>
    </lineage>
</organism>
<keyword evidence="2" id="KW-1185">Reference proteome</keyword>
<accession>U4LDY0</accession>
<dbReference type="EMBL" id="HF935732">
    <property type="protein sequence ID" value="CCX12946.1"/>
    <property type="molecule type" value="Genomic_DNA"/>
</dbReference>
<evidence type="ECO:0000313" key="2">
    <source>
        <dbReference type="Proteomes" id="UP000018144"/>
    </source>
</evidence>
<dbReference type="Proteomes" id="UP000018144">
    <property type="component" value="Unassembled WGS sequence"/>
</dbReference>
<protein>
    <submittedName>
        <fullName evidence="1">Uncharacterized protein</fullName>
    </submittedName>
</protein>
<gene>
    <name evidence="1" type="ORF">PCON_12540</name>
</gene>
<proteinExistence type="predicted"/>